<dbReference type="InterPro" id="IPR011042">
    <property type="entry name" value="6-blade_b-propeller_TolB-like"/>
</dbReference>
<dbReference type="Proteomes" id="UP001152795">
    <property type="component" value="Unassembled WGS sequence"/>
</dbReference>
<accession>A0A6S7LPT4</accession>
<reference evidence="1" key="1">
    <citation type="submission" date="2020-04" db="EMBL/GenBank/DDBJ databases">
        <authorList>
            <person name="Alioto T."/>
            <person name="Alioto T."/>
            <person name="Gomez Garrido J."/>
        </authorList>
    </citation>
    <scope>NUCLEOTIDE SEQUENCE</scope>
    <source>
        <strain evidence="1">A484AB</strain>
    </source>
</reference>
<keyword evidence="2" id="KW-1185">Reference proteome</keyword>
<evidence type="ECO:0000313" key="1">
    <source>
        <dbReference type="EMBL" id="CAB4040223.1"/>
    </source>
</evidence>
<name>A0A6S7LPT4_PARCT</name>
<organism evidence="1 2">
    <name type="scientific">Paramuricea clavata</name>
    <name type="common">Red gorgonian</name>
    <name type="synonym">Violescent sea-whip</name>
    <dbReference type="NCBI Taxonomy" id="317549"/>
    <lineage>
        <taxon>Eukaryota</taxon>
        <taxon>Metazoa</taxon>
        <taxon>Cnidaria</taxon>
        <taxon>Anthozoa</taxon>
        <taxon>Octocorallia</taxon>
        <taxon>Malacalcyonacea</taxon>
        <taxon>Plexauridae</taxon>
        <taxon>Paramuricea</taxon>
    </lineage>
</organism>
<proteinExistence type="predicted"/>
<feature type="non-terminal residue" evidence="1">
    <location>
        <position position="1"/>
    </location>
</feature>
<dbReference type="Gene3D" id="2.120.10.30">
    <property type="entry name" value="TolB, C-terminal domain"/>
    <property type="match status" value="1"/>
</dbReference>
<comment type="caution">
    <text evidence="1">The sequence shown here is derived from an EMBL/GenBank/DDBJ whole genome shotgun (WGS) entry which is preliminary data.</text>
</comment>
<gene>
    <name evidence="1" type="ORF">PACLA_8A063210</name>
</gene>
<dbReference type="OrthoDB" id="5958943at2759"/>
<dbReference type="AlphaFoldDB" id="A0A6S7LPT4"/>
<dbReference type="SUPFAM" id="SSF63825">
    <property type="entry name" value="YWTD domain"/>
    <property type="match status" value="1"/>
</dbReference>
<sequence>SLFFTTDLTNSRNLIRYNLVEGTIHNINDNPPGIGTHLAVDTVNRIVYWILFTAETSYKIYKTTYDGQTSQIGSDQTGSVTTVDIAEGNGYFYILDSMNSEVSKYNKTTDMIVSTISLSSGAKRIIVVVRK</sequence>
<dbReference type="EMBL" id="CACRXK020026483">
    <property type="protein sequence ID" value="CAB4040223.1"/>
    <property type="molecule type" value="Genomic_DNA"/>
</dbReference>
<evidence type="ECO:0000313" key="2">
    <source>
        <dbReference type="Proteomes" id="UP001152795"/>
    </source>
</evidence>
<protein>
    <submittedName>
        <fullName evidence="1">Uncharacterized protein</fullName>
    </submittedName>
</protein>